<name>A0ABY4FUF2_9MICO</name>
<dbReference type="InterPro" id="IPR013783">
    <property type="entry name" value="Ig-like_fold"/>
</dbReference>
<proteinExistence type="predicted"/>
<feature type="compositionally biased region" description="Pro residues" evidence="1">
    <location>
        <begin position="73"/>
        <end position="82"/>
    </location>
</feature>
<feature type="compositionally biased region" description="Gly residues" evidence="1">
    <location>
        <begin position="440"/>
        <end position="464"/>
    </location>
</feature>
<keyword evidence="2" id="KW-0812">Transmembrane</keyword>
<dbReference type="EMBL" id="CP095043">
    <property type="protein sequence ID" value="UOQ59887.1"/>
    <property type="molecule type" value="Genomic_DNA"/>
</dbReference>
<reference evidence="5 6" key="1">
    <citation type="submission" date="2022-04" db="EMBL/GenBank/DDBJ databases">
        <title>Leucobacter sp. isolated from rhizosphere of onion.</title>
        <authorList>
            <person name="Won M."/>
            <person name="Lee C.-M."/>
            <person name="Woen H.-Y."/>
            <person name="Kwon S.-W."/>
        </authorList>
    </citation>
    <scope>NUCLEOTIDE SEQUENCE [LARGE SCALE GENOMIC DNA]</scope>
    <source>
        <strain evidence="5 6">H25R-14</strain>
    </source>
</reference>
<gene>
    <name evidence="5" type="ORF">MUN76_12660</name>
</gene>
<dbReference type="Gene3D" id="2.60.40.10">
    <property type="entry name" value="Immunoglobulins"/>
    <property type="match status" value="1"/>
</dbReference>
<keyword evidence="2" id="KW-0472">Membrane</keyword>
<dbReference type="Pfam" id="PF16640">
    <property type="entry name" value="Big_3_5"/>
    <property type="match status" value="1"/>
</dbReference>
<dbReference type="Proteomes" id="UP000831775">
    <property type="component" value="Chromosome"/>
</dbReference>
<evidence type="ECO:0000313" key="5">
    <source>
        <dbReference type="EMBL" id="UOQ59887.1"/>
    </source>
</evidence>
<feature type="chain" id="PRO_5045621654" evidence="3">
    <location>
        <begin position="45"/>
        <end position="548"/>
    </location>
</feature>
<feature type="domain" description="Bacterial Ig-like" evidence="4">
    <location>
        <begin position="120"/>
        <end position="208"/>
    </location>
</feature>
<evidence type="ECO:0000256" key="2">
    <source>
        <dbReference type="SAM" id="Phobius"/>
    </source>
</evidence>
<keyword evidence="2" id="KW-1133">Transmembrane helix</keyword>
<feature type="signal peptide" evidence="3">
    <location>
        <begin position="1"/>
        <end position="44"/>
    </location>
</feature>
<evidence type="ECO:0000313" key="6">
    <source>
        <dbReference type="Proteomes" id="UP000831775"/>
    </source>
</evidence>
<dbReference type="RefSeq" id="WP_244685137.1">
    <property type="nucleotide sequence ID" value="NZ_CP095043.1"/>
</dbReference>
<feature type="transmembrane region" description="Helical" evidence="2">
    <location>
        <begin position="503"/>
        <end position="522"/>
    </location>
</feature>
<evidence type="ECO:0000256" key="1">
    <source>
        <dbReference type="SAM" id="MobiDB-lite"/>
    </source>
</evidence>
<sequence length="548" mass="54673">MTAPRPMLSRPQVTPRAGRRTLAALLAAGTVVCSLALTAPAAMADDAEASPAETTSVPAPDLTGDPALVPAPAEVPAPTPAPALAPSPFAEAAQVVTVTTVAPPIVSDRAIYLLGHAAPLAATVSVPAPAPGGAEPSAPGLPAGSVEFFDGETSLGSAPVLDEGGAAVARLASDRWPASGARSIVAVFTPEAGSSWAASTSAPQTYRVVDTARMVPDVVLGSDIVADISGASLDWTIANIWFSNFSVGFEREVVSGNVSLEDIPVGTTIPERQAHFFRPFTFSAGTGQRDAAGNRVIDFTGTARLTSGTGNQWNFTDPRVHIGANGDGYLTAEFSGFYAIGVHQEYAPTRVTIATFSGAQIGSTDAGVASAEIPLNWAGQAGGAGTWASDYRDSFPNEFISLLNPGISLFFARSSVATDASKIPHPITLSFAEQAVETPGPGGGEEPGSGGTDGGTDGGTGGGPVPSTATASDGITAGAVVSGAAGERAGASRLSETGASAPLQGIALAASAAAIFAGGLLLRRHGRRSGLSTSRVAGSGPAPGSGVR</sequence>
<dbReference type="InterPro" id="IPR032109">
    <property type="entry name" value="Big_3_5"/>
</dbReference>
<feature type="region of interest" description="Disordered" evidence="1">
    <location>
        <begin position="435"/>
        <end position="472"/>
    </location>
</feature>
<accession>A0ABY4FUF2</accession>
<keyword evidence="3" id="KW-0732">Signal</keyword>
<evidence type="ECO:0000256" key="3">
    <source>
        <dbReference type="SAM" id="SignalP"/>
    </source>
</evidence>
<evidence type="ECO:0000259" key="4">
    <source>
        <dbReference type="Pfam" id="PF16640"/>
    </source>
</evidence>
<protein>
    <submittedName>
        <fullName evidence="5">Ig-like domain-containing protein</fullName>
    </submittedName>
</protein>
<keyword evidence="6" id="KW-1185">Reference proteome</keyword>
<feature type="region of interest" description="Disordered" evidence="1">
    <location>
        <begin position="46"/>
        <end position="82"/>
    </location>
</feature>
<feature type="region of interest" description="Disordered" evidence="1">
    <location>
        <begin position="527"/>
        <end position="548"/>
    </location>
</feature>
<organism evidence="5 6">
    <name type="scientific">Leucobacter rhizosphaerae</name>
    <dbReference type="NCBI Taxonomy" id="2932245"/>
    <lineage>
        <taxon>Bacteria</taxon>
        <taxon>Bacillati</taxon>
        <taxon>Actinomycetota</taxon>
        <taxon>Actinomycetes</taxon>
        <taxon>Micrococcales</taxon>
        <taxon>Microbacteriaceae</taxon>
        <taxon>Leucobacter</taxon>
    </lineage>
</organism>